<evidence type="ECO:0000313" key="2">
    <source>
        <dbReference type="EMBL" id="ESS68271.1"/>
    </source>
</evidence>
<proteinExistence type="predicted"/>
<dbReference type="AlphaFoldDB" id="V5DLH0"/>
<feature type="region of interest" description="Disordered" evidence="1">
    <location>
        <begin position="72"/>
        <end position="116"/>
    </location>
</feature>
<reference evidence="2 3" key="1">
    <citation type="journal article" date="2014" name="Genome Announc.">
        <title>Trypanosoma cruzi Clone Dm28c Draft Genome Sequence.</title>
        <authorList>
            <person name="Grisard E.C."/>
            <person name="Teixeira S.M."/>
            <person name="de Almeida L.G."/>
            <person name="Stoco P.H."/>
            <person name="Gerber A.L."/>
            <person name="Talavera-Lopez C."/>
            <person name="Lima O.C."/>
            <person name="Andersson B."/>
            <person name="de Vasconcelos A.T."/>
        </authorList>
    </citation>
    <scope>NUCLEOTIDE SEQUENCE [LARGE SCALE GENOMIC DNA]</scope>
    <source>
        <strain evidence="2 3">Dm28c</strain>
    </source>
</reference>
<evidence type="ECO:0000313" key="3">
    <source>
        <dbReference type="Proteomes" id="UP000017861"/>
    </source>
</evidence>
<organism evidence="2 3">
    <name type="scientific">Trypanosoma cruzi Dm28c</name>
    <dbReference type="NCBI Taxonomy" id="1416333"/>
    <lineage>
        <taxon>Eukaryota</taxon>
        <taxon>Discoba</taxon>
        <taxon>Euglenozoa</taxon>
        <taxon>Kinetoplastea</taxon>
        <taxon>Metakinetoplastina</taxon>
        <taxon>Trypanosomatida</taxon>
        <taxon>Trypanosomatidae</taxon>
        <taxon>Trypanosoma</taxon>
        <taxon>Schizotrypanum</taxon>
    </lineage>
</organism>
<name>V5DLH0_TRYCR</name>
<dbReference type="Proteomes" id="UP000017861">
    <property type="component" value="Unassembled WGS sequence"/>
</dbReference>
<comment type="caution">
    <text evidence="2">The sequence shown here is derived from an EMBL/GenBank/DDBJ whole genome shotgun (WGS) entry which is preliminary data.</text>
</comment>
<feature type="compositionally biased region" description="Polar residues" evidence="1">
    <location>
        <begin position="84"/>
        <end position="101"/>
    </location>
</feature>
<feature type="compositionally biased region" description="Polar residues" evidence="1">
    <location>
        <begin position="265"/>
        <end position="296"/>
    </location>
</feature>
<dbReference type="EMBL" id="AYLP01000022">
    <property type="protein sequence ID" value="ESS68271.1"/>
    <property type="molecule type" value="Genomic_DNA"/>
</dbReference>
<feature type="region of interest" description="Disordered" evidence="1">
    <location>
        <begin position="144"/>
        <end position="216"/>
    </location>
</feature>
<feature type="compositionally biased region" description="Polar residues" evidence="1">
    <location>
        <begin position="156"/>
        <end position="169"/>
    </location>
</feature>
<protein>
    <submittedName>
        <fullName evidence="2">Uncharacterized protein</fullName>
    </submittedName>
</protein>
<dbReference type="VEuPathDB" id="TriTrypDB:TCDM_03045"/>
<evidence type="ECO:0000256" key="1">
    <source>
        <dbReference type="SAM" id="MobiDB-lite"/>
    </source>
</evidence>
<gene>
    <name evidence="2" type="ORF">TCDM_03045</name>
</gene>
<sequence>MYIVPHNVAVAPQYYAIHHGDAACACRAAIFILPTAAGQPACSAPNTHSHHSAALRRQHGRALFRNVAKRRREAAVKSKAPGTQAASVHSHTHNRNITTTPEGGGTRAHAAQRGTRGAARFLTAPPQHRCLCFASLAAQALATDNSRRRPLPRTPAHSSRAVSQGSTVPPQAPVASASVRESAPWPSPTRRSTCSAAAPADGTPDGTPPAMTPRLSASQREAKCSLIQFAAVSPSCVRGVRWCGGIVYTIASSPAPPLSPPAQGTAHSFSTRMRSATQPSVRTLTTCGGTRSSKGTASPLRK</sequence>
<feature type="region of interest" description="Disordered" evidence="1">
    <location>
        <begin position="256"/>
        <end position="302"/>
    </location>
</feature>
<accession>V5DLH0</accession>